<dbReference type="SUPFAM" id="SSF52540">
    <property type="entry name" value="P-loop containing nucleoside triphosphate hydrolases"/>
    <property type="match status" value="1"/>
</dbReference>
<dbReference type="Proteomes" id="UP000028725">
    <property type="component" value="Unassembled WGS sequence"/>
</dbReference>
<dbReference type="PANTHER" id="PTHR36153:SF1">
    <property type="entry name" value="TYPE VI SECRETION SYSTEM COMPONENT TSSM1"/>
    <property type="match status" value="1"/>
</dbReference>
<dbReference type="Pfam" id="PF21070">
    <property type="entry name" value="IcmF_helical"/>
    <property type="match status" value="1"/>
</dbReference>
<dbReference type="PANTHER" id="PTHR36153">
    <property type="entry name" value="INNER MEMBRANE PROTEIN-RELATED"/>
    <property type="match status" value="1"/>
</dbReference>
<dbReference type="InterPro" id="IPR048677">
    <property type="entry name" value="TssM1_hel"/>
</dbReference>
<feature type="transmembrane region" description="Helical" evidence="2">
    <location>
        <begin position="432"/>
        <end position="454"/>
    </location>
</feature>
<keyword evidence="2" id="KW-0812">Transmembrane</keyword>
<dbReference type="RefSeq" id="WP_044182839.1">
    <property type="nucleotide sequence ID" value="NZ_JMCB01000002.1"/>
</dbReference>
<dbReference type="InterPro" id="IPR010623">
    <property type="entry name" value="IcmF_C"/>
</dbReference>
<keyword evidence="8" id="KW-1185">Reference proteome</keyword>
<name>A0A085WU25_9BACT</name>
<proteinExistence type="predicted"/>
<evidence type="ECO:0000256" key="2">
    <source>
        <dbReference type="SAM" id="Phobius"/>
    </source>
</evidence>
<gene>
    <name evidence="7" type="ORF">DB31_3318</name>
</gene>
<feature type="domain" description="Type VI secretion system component TssM1 helical" evidence="6">
    <location>
        <begin position="962"/>
        <end position="1058"/>
    </location>
</feature>
<feature type="transmembrane region" description="Helical" evidence="2">
    <location>
        <begin position="26"/>
        <end position="45"/>
    </location>
</feature>
<dbReference type="InterPro" id="IPR053156">
    <property type="entry name" value="T6SS_TssM-like"/>
</dbReference>
<dbReference type="InterPro" id="IPR009612">
    <property type="entry name" value="IcmF-rel"/>
</dbReference>
<evidence type="ECO:0000259" key="3">
    <source>
        <dbReference type="Pfam" id="PF06744"/>
    </source>
</evidence>
<evidence type="ECO:0000256" key="1">
    <source>
        <dbReference type="SAM" id="MobiDB-lite"/>
    </source>
</evidence>
<accession>A0A085WU25</accession>
<feature type="region of interest" description="Disordered" evidence="1">
    <location>
        <begin position="55"/>
        <end position="82"/>
    </location>
</feature>
<dbReference type="STRING" id="394096.DB31_3318"/>
<feature type="domain" description="Type VI secretion system component TssM1 N-terminal" evidence="5">
    <location>
        <begin position="180"/>
        <end position="436"/>
    </location>
</feature>
<keyword evidence="2" id="KW-1133">Transmembrane helix</keyword>
<dbReference type="Pfam" id="PF14331">
    <property type="entry name" value="IcmF-related_N"/>
    <property type="match status" value="1"/>
</dbReference>
<protein>
    <submittedName>
        <fullName evidence="7">IcmF-related protein</fullName>
    </submittedName>
</protein>
<feature type="compositionally biased region" description="Basic and acidic residues" evidence="1">
    <location>
        <begin position="55"/>
        <end position="64"/>
    </location>
</feature>
<dbReference type="InterPro" id="IPR027417">
    <property type="entry name" value="P-loop_NTPase"/>
</dbReference>
<feature type="domain" description="IcmF-related" evidence="4">
    <location>
        <begin position="484"/>
        <end position="804"/>
    </location>
</feature>
<organism evidence="7 8">
    <name type="scientific">Hyalangium minutum</name>
    <dbReference type="NCBI Taxonomy" id="394096"/>
    <lineage>
        <taxon>Bacteria</taxon>
        <taxon>Pseudomonadati</taxon>
        <taxon>Myxococcota</taxon>
        <taxon>Myxococcia</taxon>
        <taxon>Myxococcales</taxon>
        <taxon>Cystobacterineae</taxon>
        <taxon>Archangiaceae</taxon>
        <taxon>Hyalangium</taxon>
    </lineage>
</organism>
<dbReference type="PATRIC" id="fig|394096.3.peg.968"/>
<reference evidence="7 8" key="1">
    <citation type="submission" date="2014-04" db="EMBL/GenBank/DDBJ databases">
        <title>Genome assembly of Hyalangium minutum DSM 14724.</title>
        <authorList>
            <person name="Sharma G."/>
            <person name="Subramanian S."/>
        </authorList>
    </citation>
    <scope>NUCLEOTIDE SEQUENCE [LARGE SCALE GENOMIC DNA]</scope>
    <source>
        <strain evidence="7 8">DSM 14724</strain>
    </source>
</reference>
<dbReference type="NCBIfam" id="TIGR03348">
    <property type="entry name" value="VI_IcmF"/>
    <property type="match status" value="1"/>
</dbReference>
<dbReference type="EMBL" id="JMCB01000002">
    <property type="protein sequence ID" value="KFE71188.1"/>
    <property type="molecule type" value="Genomic_DNA"/>
</dbReference>
<dbReference type="InterPro" id="IPR025743">
    <property type="entry name" value="TssM1_N"/>
</dbReference>
<evidence type="ECO:0000259" key="5">
    <source>
        <dbReference type="Pfam" id="PF14331"/>
    </source>
</evidence>
<dbReference type="Pfam" id="PF06744">
    <property type="entry name" value="IcmF_C"/>
    <property type="match status" value="1"/>
</dbReference>
<feature type="region of interest" description="Disordered" evidence="1">
    <location>
        <begin position="366"/>
        <end position="392"/>
    </location>
</feature>
<evidence type="ECO:0000313" key="8">
    <source>
        <dbReference type="Proteomes" id="UP000028725"/>
    </source>
</evidence>
<keyword evidence="2" id="KW-0472">Membrane</keyword>
<dbReference type="AlphaFoldDB" id="A0A085WU25"/>
<feature type="domain" description="Type VI secretion system IcmF C-terminal" evidence="3">
    <location>
        <begin position="1083"/>
        <end position="1181"/>
    </location>
</feature>
<evidence type="ECO:0000259" key="6">
    <source>
        <dbReference type="Pfam" id="PF21070"/>
    </source>
</evidence>
<sequence length="1233" mass="139436">MKFFFLITLLLGLIWGGTWYFHQPVWLGLAATAVTLFFALIVSMVRRWRARAARKKAEQAEQKPPEASAPQPAKAAPRTEARPEIEAMQAEFSRAISSLKTSKLARGGRDALTVLPWYLVIGSTESGKSTALRNSGLKFPYLSNRGGGNGRSVSPTRHCDWWLTNDAVFLDAAGRYVESEEDRDEWISFLDTLGKHRPYRPLNGLVVTVSVSELMGADPQAAGELGQRLRERIDELTSRLRIVVPIYVMITKCDLLTGFVEMFADLPRSERGQIWGFTVPLTAQPEAPTELLLKRFDELTAILEQRSVRRIGQERRLEARERIYQFPHSVHAIRKNLTEFIQPLFMENVFQDTPIMRGVYFTSGSQEHRVTDPRASASSSEPTLAAPRVNPEQTSESRSFFLWDVFTKVMFQDQKLAVISSMEEIRRRKRRYAVAGACLAFTVALLTLPTISFFKNRQMLRKVRDTIVAVKLETNDDISRIQELSPLQQHLADLNRHRVEGVPLWLRLGLYKGDQLFALAQSFYNSQLKWLLLGRQHDRIRQNLELFAQNQDRVDWKPSNESYGKHFDDLKMYLLITYLTDSPNPAYPRPPNEPPLDESHQAWIVKQMLRHWEDIRDRNGEVSLEQAITRHAQTYIAMLAADPLQLAFSRDERVVISARRALNRVPLATLELERIVSQANREYPGVSLGDSVGAVPFMRATKRVNGAFTRLAWEEWVRARMDSAFQGSEAWVLNRDSRENEEANRAELRTRYYQQYIQEWTDFLYSVRVEEPKDWSQTELLLESLTRGKPAPIGKLFRTLAYNVHLESPKVASGNTLSALISKALNKPAGTSATEEGPARLVDPESSIGETELTPAAVEKNFSPILAFITKTSATDDGEEKLTQLDSYQDQLNLVLTTLKEVRDKPNEAMVLIEKITSTRNTVSLLIQSQEGAHAVFEQILLPPLKQVGTVVRRDVAEKKSRKWCDEIFGPFVSLMANRYPFNKDSLLDAPLPEFTQFLHPSTGTVRKFLQTQLSEEVLPDGRRHVFAVKTAPGMGLYKDELLTYLERINNLAMTLFPGDTQEPLVRFMVRMRPGTAADSAPSEIASITLTLDGSEELYRNGPDDRWRAMTWPGPAGKLGAHIHIVSTSGNTADLDAPGEWGLFRLLERAKKIEPSTDGRFFTATWEVPDLNNAQISIDLRPERLANPFFGTSGSNTSRLLQIFRDPRLVPPAGISQAVQGCPPPIVTAKTSP</sequence>
<dbReference type="Pfam" id="PF06761">
    <property type="entry name" value="IcmF-related"/>
    <property type="match status" value="1"/>
</dbReference>
<dbReference type="InterPro" id="IPR017731">
    <property type="entry name" value="TssM1-like"/>
</dbReference>
<evidence type="ECO:0000259" key="4">
    <source>
        <dbReference type="Pfam" id="PF06761"/>
    </source>
</evidence>
<dbReference type="OrthoDB" id="9758229at2"/>
<evidence type="ECO:0000313" key="7">
    <source>
        <dbReference type="EMBL" id="KFE71188.1"/>
    </source>
</evidence>
<comment type="caution">
    <text evidence="7">The sequence shown here is derived from an EMBL/GenBank/DDBJ whole genome shotgun (WGS) entry which is preliminary data.</text>
</comment>